<accession>A0ABN0ZEB2</accession>
<dbReference type="Gene3D" id="3.30.950.10">
    <property type="entry name" value="Methyltransferase, Cobalt-precorrin-4 Transmethylase, Domain 2"/>
    <property type="match status" value="1"/>
</dbReference>
<protein>
    <recommendedName>
        <fullName evidence="1">Tetrapyrrole methylase domain-containing protein</fullName>
    </recommendedName>
</protein>
<comment type="caution">
    <text evidence="2">The sequence shown here is derived from an EMBL/GenBank/DDBJ whole genome shotgun (WGS) entry which is preliminary data.</text>
</comment>
<dbReference type="Pfam" id="PF00590">
    <property type="entry name" value="TP_methylase"/>
    <property type="match status" value="1"/>
</dbReference>
<proteinExistence type="predicted"/>
<dbReference type="Proteomes" id="UP001499895">
    <property type="component" value="Unassembled WGS sequence"/>
</dbReference>
<evidence type="ECO:0000259" key="1">
    <source>
        <dbReference type="Pfam" id="PF00590"/>
    </source>
</evidence>
<gene>
    <name evidence="2" type="ORF">GCM10009544_04340</name>
</gene>
<name>A0ABN0ZEB2_9ACTN</name>
<dbReference type="InterPro" id="IPR000878">
    <property type="entry name" value="4pyrrol_Mease"/>
</dbReference>
<dbReference type="InterPro" id="IPR014776">
    <property type="entry name" value="4pyrrole_Mease_sub2"/>
</dbReference>
<reference evidence="2 3" key="1">
    <citation type="journal article" date="2019" name="Int. J. Syst. Evol. Microbiol.">
        <title>The Global Catalogue of Microorganisms (GCM) 10K type strain sequencing project: providing services to taxonomists for standard genome sequencing and annotation.</title>
        <authorList>
            <consortium name="The Broad Institute Genomics Platform"/>
            <consortium name="The Broad Institute Genome Sequencing Center for Infectious Disease"/>
            <person name="Wu L."/>
            <person name="Ma J."/>
        </authorList>
    </citation>
    <scope>NUCLEOTIDE SEQUENCE [LARGE SCALE GENOMIC DNA]</scope>
    <source>
        <strain evidence="2 3">JCM 10649</strain>
    </source>
</reference>
<evidence type="ECO:0000313" key="3">
    <source>
        <dbReference type="Proteomes" id="UP001499895"/>
    </source>
</evidence>
<dbReference type="SUPFAM" id="SSF53790">
    <property type="entry name" value="Tetrapyrrole methylase"/>
    <property type="match status" value="1"/>
</dbReference>
<dbReference type="PANTHER" id="PTHR45790">
    <property type="entry name" value="SIROHEME SYNTHASE-RELATED"/>
    <property type="match status" value="1"/>
</dbReference>
<dbReference type="PANTHER" id="PTHR45790:SF4">
    <property type="entry name" value="COBALT-PRECORRIN-4 C(11)-METHYLTRANSFERASE"/>
    <property type="match status" value="1"/>
</dbReference>
<dbReference type="EMBL" id="BAAAHB010000002">
    <property type="protein sequence ID" value="GAA0444698.1"/>
    <property type="molecule type" value="Genomic_DNA"/>
</dbReference>
<keyword evidence="3" id="KW-1185">Reference proteome</keyword>
<sequence length="160" mass="16928">MYSTVAEQMRMLDKEGVPHAVVPGVSAFAASAAVLGRELTVPGVGQSLVITRARSRPGSMPPGERLSNFARSGTTLAIYLVINHLEEVVEELVPHYGADCPAAAVALASQPGEQVVRSTLSHIARDVRAAGMSRIATLLIGRTLEAEGFPDSFLHSSPRQ</sequence>
<organism evidence="2 3">
    <name type="scientific">Streptomyces stramineus</name>
    <dbReference type="NCBI Taxonomy" id="173861"/>
    <lineage>
        <taxon>Bacteria</taxon>
        <taxon>Bacillati</taxon>
        <taxon>Actinomycetota</taxon>
        <taxon>Actinomycetes</taxon>
        <taxon>Kitasatosporales</taxon>
        <taxon>Streptomycetaceae</taxon>
        <taxon>Streptomyces</taxon>
    </lineage>
</organism>
<feature type="domain" description="Tetrapyrrole methylase" evidence="1">
    <location>
        <begin position="2"/>
        <end position="123"/>
    </location>
</feature>
<dbReference type="InterPro" id="IPR050161">
    <property type="entry name" value="Siro_Cobalamin_biosynth"/>
</dbReference>
<dbReference type="InterPro" id="IPR035996">
    <property type="entry name" value="4pyrrol_Methylase_sf"/>
</dbReference>
<evidence type="ECO:0000313" key="2">
    <source>
        <dbReference type="EMBL" id="GAA0444698.1"/>
    </source>
</evidence>